<dbReference type="PANTHER" id="PTHR14856">
    <property type="entry name" value="PQ-LOOP REPEAT-CONTAINING PROTEIN 1-LIKE PROTEIN"/>
    <property type="match status" value="1"/>
</dbReference>
<keyword evidence="4 5" id="KW-0472">Membrane</keyword>
<dbReference type="Gene3D" id="1.20.1280.290">
    <property type="match status" value="2"/>
</dbReference>
<dbReference type="GO" id="GO:0005768">
    <property type="term" value="C:endosome"/>
    <property type="evidence" value="ECO:0007669"/>
    <property type="project" value="TreeGrafter"/>
</dbReference>
<evidence type="ECO:0000313" key="7">
    <source>
        <dbReference type="EMBL" id="TNN19204.1"/>
    </source>
</evidence>
<dbReference type="EMBL" id="AY815232">
    <property type="protein sequence ID" value="AAW26964.1"/>
    <property type="molecule type" value="mRNA"/>
</dbReference>
<feature type="transmembrane region" description="Helical" evidence="5">
    <location>
        <begin position="227"/>
        <end position="250"/>
    </location>
</feature>
<feature type="transmembrane region" description="Helical" evidence="5">
    <location>
        <begin position="51"/>
        <end position="72"/>
    </location>
</feature>
<feature type="transmembrane region" description="Helical" evidence="5">
    <location>
        <begin position="169"/>
        <end position="186"/>
    </location>
</feature>
<dbReference type="GO" id="GO:0016020">
    <property type="term" value="C:membrane"/>
    <property type="evidence" value="ECO:0007669"/>
    <property type="project" value="UniProtKB-SubCell"/>
</dbReference>
<dbReference type="Proteomes" id="UP000311919">
    <property type="component" value="Unassembled WGS sequence"/>
</dbReference>
<feature type="transmembrane region" description="Helical" evidence="5">
    <location>
        <begin position="198"/>
        <end position="221"/>
    </location>
</feature>
<evidence type="ECO:0000313" key="6">
    <source>
        <dbReference type="EMBL" id="AAW26964.1"/>
    </source>
</evidence>
<dbReference type="InterPro" id="IPR006603">
    <property type="entry name" value="PQ-loop_rpt"/>
</dbReference>
<organism evidence="6">
    <name type="scientific">Schistosoma japonicum</name>
    <name type="common">Blood fluke</name>
    <dbReference type="NCBI Taxonomy" id="6182"/>
    <lineage>
        <taxon>Eukaryota</taxon>
        <taxon>Metazoa</taxon>
        <taxon>Spiralia</taxon>
        <taxon>Lophotrochozoa</taxon>
        <taxon>Platyhelminthes</taxon>
        <taxon>Trematoda</taxon>
        <taxon>Digenea</taxon>
        <taxon>Strigeidida</taxon>
        <taxon>Schistosomatoidea</taxon>
        <taxon>Schistosomatidae</taxon>
        <taxon>Schistosoma</taxon>
    </lineage>
</organism>
<dbReference type="SMART" id="SM00679">
    <property type="entry name" value="CTNS"/>
    <property type="match status" value="2"/>
</dbReference>
<dbReference type="FunFam" id="1.20.1280.290:FF:000005">
    <property type="entry name" value="PQ-loop repeat-containing protein 1"/>
    <property type="match status" value="1"/>
</dbReference>
<gene>
    <name evidence="7" type="ORF">EWB00_009410</name>
</gene>
<dbReference type="OrthoDB" id="292213at2759"/>
<name>Q5DB42_SCHJA</name>
<keyword evidence="3 5" id="KW-1133">Transmembrane helix</keyword>
<dbReference type="EMBL" id="SKCS01000055">
    <property type="protein sequence ID" value="TNN19204.1"/>
    <property type="molecule type" value="Genomic_DNA"/>
</dbReference>
<feature type="transmembrane region" description="Helical" evidence="5">
    <location>
        <begin position="139"/>
        <end position="163"/>
    </location>
</feature>
<reference evidence="6" key="2">
    <citation type="journal article" date="2006" name="PLoS Pathog.">
        <title>New perspectives on host-parasite interplay by comparative transcriptomic and proteomic analyses of Schistosoma japonicum.</title>
        <authorList>
            <person name="Liu F."/>
            <person name="Lu J."/>
            <person name="Hu W."/>
            <person name="Wang S.Y."/>
            <person name="Cui S.J."/>
            <person name="Chi M."/>
            <person name="Yan Q."/>
            <person name="Wang X.R."/>
            <person name="Song H.D."/>
            <person name="Xu X.N."/>
            <person name="Wang J.J."/>
            <person name="Zhang X.L."/>
            <person name="Zhang X."/>
            <person name="Wang Z.Q."/>
            <person name="Xue C.L."/>
            <person name="Brindley P.J."/>
            <person name="McManus D.P."/>
            <person name="Yang P.Y."/>
            <person name="Feng Z."/>
            <person name="Chen Z."/>
            <person name="Han Z.G."/>
        </authorList>
    </citation>
    <scope>NUCLEOTIDE SEQUENCE</scope>
</reference>
<dbReference type="GO" id="GO:0042147">
    <property type="term" value="P:retrograde transport, endosome to Golgi"/>
    <property type="evidence" value="ECO:0007669"/>
    <property type="project" value="TreeGrafter"/>
</dbReference>
<accession>Q5DB42</accession>
<dbReference type="InterPro" id="IPR052241">
    <property type="entry name" value="SLC66/Scramblase_ANY1"/>
</dbReference>
<feature type="transmembrane region" description="Helical" evidence="5">
    <location>
        <begin position="20"/>
        <end position="39"/>
    </location>
</feature>
<keyword evidence="8" id="KW-1185">Reference proteome</keyword>
<dbReference type="GO" id="GO:0045332">
    <property type="term" value="P:phospholipid translocation"/>
    <property type="evidence" value="ECO:0007669"/>
    <property type="project" value="TreeGrafter"/>
</dbReference>
<dbReference type="Pfam" id="PF04193">
    <property type="entry name" value="PQ-loop"/>
    <property type="match status" value="2"/>
</dbReference>
<dbReference type="STRING" id="6182.Q5DB42"/>
<evidence type="ECO:0000256" key="5">
    <source>
        <dbReference type="SAM" id="Phobius"/>
    </source>
</evidence>
<evidence type="ECO:0000313" key="8">
    <source>
        <dbReference type="Proteomes" id="UP000311919"/>
    </source>
</evidence>
<proteinExistence type="evidence at transcript level"/>
<evidence type="ECO:0000256" key="4">
    <source>
        <dbReference type="ARBA" id="ARBA00023136"/>
    </source>
</evidence>
<evidence type="ECO:0000256" key="1">
    <source>
        <dbReference type="ARBA" id="ARBA00004141"/>
    </source>
</evidence>
<keyword evidence="2 5" id="KW-0812">Transmembrane</keyword>
<dbReference type="PANTHER" id="PTHR14856:SF9">
    <property type="entry name" value="PQ-LOOP REPEAT-CONTAINING PROTEIN 1"/>
    <property type="match status" value="1"/>
</dbReference>
<comment type="subcellular location">
    <subcellularLocation>
        <location evidence="1">Membrane</location>
        <topology evidence="1">Multi-pass membrane protein</topology>
    </subcellularLocation>
</comment>
<sequence>MFDFVQTEKSVTNETVRLMYDFLSLLYVFGGAVPYVPQYIKIRKSQSIKGFSSYVCFVILISNILRILFWFVQPYPAALLFQSFVMIATMLILMRTITQLSSIKRSSSMPCTVGIRTVETGNWNIKRFRDVWFHNFWKWTYFSSYLLFLCSFTLISGLCTYLFSSSQIYVQLLGFVALFIEAMLGLPQFTKNLHNKSVIGMSISMVLMWTSGDVFKTIYFILEQAPFQFPMCSLLQIGLDIAILLQCLYYRGRDLM</sequence>
<feature type="transmembrane region" description="Helical" evidence="5">
    <location>
        <begin position="78"/>
        <end position="97"/>
    </location>
</feature>
<dbReference type="AlphaFoldDB" id="Q5DB42"/>
<reference evidence="7 8" key="3">
    <citation type="submission" date="2019-03" db="EMBL/GenBank/DDBJ databases">
        <title>An improved genome assembly of the fluke Schistosoma japonicum.</title>
        <authorList>
            <person name="Hu W."/>
            <person name="Luo F."/>
            <person name="Yin M."/>
            <person name="Mo X."/>
            <person name="Sun C."/>
            <person name="Wu Q."/>
            <person name="Zhu B."/>
            <person name="Xiang M."/>
            <person name="Wang J."/>
            <person name="Wang Y."/>
            <person name="Zhang T."/>
            <person name="Xu B."/>
            <person name="Zheng H."/>
            <person name="Feng Z."/>
        </authorList>
    </citation>
    <scope>NUCLEOTIDE SEQUENCE [LARGE SCALE GENOMIC DNA]</scope>
    <source>
        <strain evidence="7">HuSjv2</strain>
        <tissue evidence="7">Worms</tissue>
    </source>
</reference>
<evidence type="ECO:0000256" key="2">
    <source>
        <dbReference type="ARBA" id="ARBA00022692"/>
    </source>
</evidence>
<evidence type="ECO:0000256" key="3">
    <source>
        <dbReference type="ARBA" id="ARBA00022989"/>
    </source>
</evidence>
<dbReference type="GO" id="GO:0005802">
    <property type="term" value="C:trans-Golgi network"/>
    <property type="evidence" value="ECO:0007669"/>
    <property type="project" value="TreeGrafter"/>
</dbReference>
<reference evidence="6" key="1">
    <citation type="submission" date="2004-11" db="EMBL/GenBank/DDBJ databases">
        <title>The full-length cDNA sequences of Schistosoma japonicum genes.</title>
        <authorList>
            <person name="Han Z."/>
        </authorList>
    </citation>
    <scope>NUCLEOTIDE SEQUENCE</scope>
</reference>
<dbReference type="GO" id="GO:0005829">
    <property type="term" value="C:cytosol"/>
    <property type="evidence" value="ECO:0007669"/>
    <property type="project" value="GOC"/>
</dbReference>
<protein>
    <submittedName>
        <fullName evidence="7">PQ-loop repeat-containing protein</fullName>
    </submittedName>
    <submittedName>
        <fullName evidence="6">SJCHGC00659 protein</fullName>
    </submittedName>
</protein>